<organism evidence="1 2">
    <name type="scientific">Natribaculum luteum</name>
    <dbReference type="NCBI Taxonomy" id="1586232"/>
    <lineage>
        <taxon>Archaea</taxon>
        <taxon>Methanobacteriati</taxon>
        <taxon>Methanobacteriota</taxon>
        <taxon>Stenosarchaea group</taxon>
        <taxon>Halobacteria</taxon>
        <taxon>Halobacteriales</taxon>
        <taxon>Natrialbaceae</taxon>
        <taxon>Natribaculum</taxon>
    </lineage>
</organism>
<sequence>MAPTSASGSGEMEWIYVAPANVQEEEPQISVPDTIVEAGIVTPGETAVWSYEEITGVPILSNRRLEMDVYKRIGEMTVQKHQNLIRFPAPMQVNPQLVRDQILQEEHVHDDAIVEAGERYHFVYRADGMASGETRSCYLFTDEQVVKHLPDPTDWSDNFSDVPQFF</sequence>
<dbReference type="AlphaFoldDB" id="A0ABD5P180"/>
<gene>
    <name evidence="1" type="ORF">ACFOZ7_13315</name>
</gene>
<reference evidence="1 2" key="1">
    <citation type="journal article" date="2014" name="Int. J. Syst. Evol. Microbiol.">
        <title>Complete genome sequence of Corynebacterium casei LMG S-19264T (=DSM 44701T), isolated from a smear-ripened cheese.</title>
        <authorList>
            <consortium name="US DOE Joint Genome Institute (JGI-PGF)"/>
            <person name="Walter F."/>
            <person name="Albersmeier A."/>
            <person name="Kalinowski J."/>
            <person name="Ruckert C."/>
        </authorList>
    </citation>
    <scope>NUCLEOTIDE SEQUENCE [LARGE SCALE GENOMIC DNA]</scope>
    <source>
        <strain evidence="1 2">IBRC-M 10912</strain>
    </source>
</reference>
<dbReference type="Proteomes" id="UP001595821">
    <property type="component" value="Unassembled WGS sequence"/>
</dbReference>
<dbReference type="EMBL" id="JBHSDJ010000106">
    <property type="protein sequence ID" value="MFC4247912.1"/>
    <property type="molecule type" value="Genomic_DNA"/>
</dbReference>
<dbReference type="GeneID" id="71856094"/>
<name>A0ABD5P180_9EURY</name>
<dbReference type="RefSeq" id="WP_246976489.1">
    <property type="nucleotide sequence ID" value="NZ_CP095398.1"/>
</dbReference>
<evidence type="ECO:0000313" key="2">
    <source>
        <dbReference type="Proteomes" id="UP001595821"/>
    </source>
</evidence>
<accession>A0ABD5P180</accession>
<comment type="caution">
    <text evidence="1">The sequence shown here is derived from an EMBL/GenBank/DDBJ whole genome shotgun (WGS) entry which is preliminary data.</text>
</comment>
<protein>
    <submittedName>
        <fullName evidence="1">Uncharacterized protein</fullName>
    </submittedName>
</protein>
<proteinExistence type="predicted"/>
<evidence type="ECO:0000313" key="1">
    <source>
        <dbReference type="EMBL" id="MFC4247912.1"/>
    </source>
</evidence>